<evidence type="ECO:0000313" key="2">
    <source>
        <dbReference type="Proteomes" id="UP001499909"/>
    </source>
</evidence>
<dbReference type="EMBL" id="BAABDH010000022">
    <property type="protein sequence ID" value="GAA3930988.1"/>
    <property type="molecule type" value="Genomic_DNA"/>
</dbReference>
<gene>
    <name evidence="1" type="ORF">GCM10022406_15380</name>
</gene>
<dbReference type="Proteomes" id="UP001499909">
    <property type="component" value="Unassembled WGS sequence"/>
</dbReference>
<evidence type="ECO:0008006" key="3">
    <source>
        <dbReference type="Google" id="ProtNLM"/>
    </source>
</evidence>
<sequence length="513" mass="54760">MQAAELSYVKLAGPNQYKVTYRVYRDCGGVDFNGIVADLEYRTTGCTGGPWPRVRMVLVPGTRRTGSDYCAAVGSPCGFNQPTNYETGEFTATLTLPPGQWTMSVSVNARPELGNVENASSVELYTEATLDNRQGQSNSSPVFSSNGQVVKFVGWKLPTTFSQLALDPDGDSLVYELVAPLVGCGTDTLTYKRLPNDGNFQLSATPPCVVVTTVARYSPRFPLASFNLSGTCPILTGQPYFDFNPANGSISMLPVLFNPAVNSAENKNVVAVEVSEYRYLTNAIGQRYLALVGSVRRDILFTVVDCGNNVNPVVGLLTVNGSSVPQSVTTPIAATAGQLITVRVPAADANGTQLLTMTSNVEQALPNSEFTPAPPSVNPTGQITWIPPVTLPSGLYYCTVTTTDDACPIKGVQTQTLTFRVTNTLLSTRPARHATALVAVPTPFQGQVSFQLAKAGVQPVLVFDQLGRQIATLQSLPSGQVQWRPAATVPAGLYLARTPDGSQMARLLRTGTE</sequence>
<keyword evidence="2" id="KW-1185">Reference proteome</keyword>
<evidence type="ECO:0000313" key="1">
    <source>
        <dbReference type="EMBL" id="GAA3930988.1"/>
    </source>
</evidence>
<protein>
    <recommendedName>
        <fullName evidence="3">T9SS type A sorting domain-containing protein</fullName>
    </recommendedName>
</protein>
<organism evidence="1 2">
    <name type="scientific">Hymenobacter algoricola</name>
    <dbReference type="NCBI Taxonomy" id="486267"/>
    <lineage>
        <taxon>Bacteria</taxon>
        <taxon>Pseudomonadati</taxon>
        <taxon>Bacteroidota</taxon>
        <taxon>Cytophagia</taxon>
        <taxon>Cytophagales</taxon>
        <taxon>Hymenobacteraceae</taxon>
        <taxon>Hymenobacter</taxon>
    </lineage>
</organism>
<name>A0ABP7MVQ4_9BACT</name>
<comment type="caution">
    <text evidence="1">The sequence shown here is derived from an EMBL/GenBank/DDBJ whole genome shotgun (WGS) entry which is preliminary data.</text>
</comment>
<accession>A0ABP7MVQ4</accession>
<proteinExistence type="predicted"/>
<reference evidence="2" key="1">
    <citation type="journal article" date="2019" name="Int. J. Syst. Evol. Microbiol.">
        <title>The Global Catalogue of Microorganisms (GCM) 10K type strain sequencing project: providing services to taxonomists for standard genome sequencing and annotation.</title>
        <authorList>
            <consortium name="The Broad Institute Genomics Platform"/>
            <consortium name="The Broad Institute Genome Sequencing Center for Infectious Disease"/>
            <person name="Wu L."/>
            <person name="Ma J."/>
        </authorList>
    </citation>
    <scope>NUCLEOTIDE SEQUENCE [LARGE SCALE GENOMIC DNA]</scope>
    <source>
        <strain evidence="2">JCM 17214</strain>
    </source>
</reference>